<dbReference type="GO" id="GO:0017025">
    <property type="term" value="F:TBP-class protein binding"/>
    <property type="evidence" value="ECO:0007669"/>
    <property type="project" value="InterPro"/>
</dbReference>
<reference evidence="5" key="1">
    <citation type="journal article" date="2020" name="Nature">
        <title>Giant virus diversity and host interactions through global metagenomics.</title>
        <authorList>
            <person name="Schulz F."/>
            <person name="Roux S."/>
            <person name="Paez-Espino D."/>
            <person name="Jungbluth S."/>
            <person name="Walsh D.A."/>
            <person name="Denef V.J."/>
            <person name="McMahon K.D."/>
            <person name="Konstantinidis K.T."/>
            <person name="Eloe-Fadrosh E.A."/>
            <person name="Kyrpides N.C."/>
            <person name="Woyke T."/>
        </authorList>
    </citation>
    <scope>NUCLEOTIDE SEQUENCE</scope>
    <source>
        <strain evidence="5">GVMAG-S-1014582-52</strain>
    </source>
</reference>
<evidence type="ECO:0000256" key="2">
    <source>
        <dbReference type="ARBA" id="ARBA00023015"/>
    </source>
</evidence>
<dbReference type="InterPro" id="IPR036915">
    <property type="entry name" value="Cyclin-like_sf"/>
</dbReference>
<dbReference type="Gene3D" id="1.10.472.170">
    <property type="match status" value="1"/>
</dbReference>
<keyword evidence="1" id="KW-0677">Repeat</keyword>
<sequence length="460" mass="53194">MSKSNIIFKKKRMDPLYIINKTIREMKKIDSMIMKNRHRQEEKNEMNEDMNTNIILIEFDEDLFDKDFVKINIEEKRTTRYFPNVLLLEDSIFNRSTILQSNKNNEVKAPTENNIIPNVWELVDIIKKEEESEKLPDIESNKNICKNCDANDSLMEDPTAGVVVCKECGVINEELLDVGPEWRQYNNDDNRNEGVNRCGCPSNFFFPKSSQGTIISGIKNNRLKIKQKWGSIIYKERRLNTIFEYISDICGRNKIPRIISDSAKIMYKRISDCKHKTGENIGKHVIIRGINLISVVAACVFKACEMNKTPRTVREIAYLFDADEKKITKGIKTFEKIMTECDDGMILENSHVCLPEDYVRRHCPKLKISEPDTELAVNIAYNCCRMKLASDHNTQSIAAGAILAMIQYRNLNVDKKNISEQFGTSDVTISKIYNKLKNYIDILIDNEITDHMIKRFGLSE</sequence>
<accession>A0A6C0LUT9</accession>
<dbReference type="Pfam" id="PF00382">
    <property type="entry name" value="TFIIB"/>
    <property type="match status" value="2"/>
</dbReference>
<name>A0A6C0LUT9_9ZZZZ</name>
<proteinExistence type="predicted"/>
<dbReference type="PANTHER" id="PTHR11618">
    <property type="entry name" value="TRANSCRIPTION INITIATION FACTOR IIB-RELATED"/>
    <property type="match status" value="1"/>
</dbReference>
<protein>
    <recommendedName>
        <fullName evidence="4">TFIIB-type domain-containing protein</fullName>
    </recommendedName>
</protein>
<dbReference type="GO" id="GO:0097550">
    <property type="term" value="C:transcription preinitiation complex"/>
    <property type="evidence" value="ECO:0007669"/>
    <property type="project" value="TreeGrafter"/>
</dbReference>
<organism evidence="5">
    <name type="scientific">viral metagenome</name>
    <dbReference type="NCBI Taxonomy" id="1070528"/>
    <lineage>
        <taxon>unclassified sequences</taxon>
        <taxon>metagenomes</taxon>
        <taxon>organismal metagenomes</taxon>
    </lineage>
</organism>
<dbReference type="PROSITE" id="PS51134">
    <property type="entry name" value="ZF_TFIIB"/>
    <property type="match status" value="1"/>
</dbReference>
<keyword evidence="2" id="KW-0805">Transcription regulation</keyword>
<dbReference type="AlphaFoldDB" id="A0A6C0LUT9"/>
<dbReference type="InterPro" id="IPR013150">
    <property type="entry name" value="TFIIB_cyclin"/>
</dbReference>
<dbReference type="CDD" id="cd00043">
    <property type="entry name" value="CYCLIN_SF"/>
    <property type="match status" value="1"/>
</dbReference>
<feature type="domain" description="TFIIB-type" evidence="4">
    <location>
        <begin position="141"/>
        <end position="173"/>
    </location>
</feature>
<dbReference type="Pfam" id="PF08271">
    <property type="entry name" value="Zn_Ribbon_TF"/>
    <property type="match status" value="1"/>
</dbReference>
<dbReference type="InterPro" id="IPR013137">
    <property type="entry name" value="Znf_TFIIB"/>
</dbReference>
<evidence type="ECO:0000259" key="4">
    <source>
        <dbReference type="PROSITE" id="PS51134"/>
    </source>
</evidence>
<evidence type="ECO:0000256" key="3">
    <source>
        <dbReference type="ARBA" id="ARBA00023163"/>
    </source>
</evidence>
<dbReference type="SUPFAM" id="SSF47954">
    <property type="entry name" value="Cyclin-like"/>
    <property type="match status" value="2"/>
</dbReference>
<evidence type="ECO:0000313" key="5">
    <source>
        <dbReference type="EMBL" id="QHU33002.1"/>
    </source>
</evidence>
<dbReference type="PRINTS" id="PR00685">
    <property type="entry name" value="TIFACTORIIB"/>
</dbReference>
<dbReference type="GO" id="GO:0070897">
    <property type="term" value="P:transcription preinitiation complex assembly"/>
    <property type="evidence" value="ECO:0007669"/>
    <property type="project" value="InterPro"/>
</dbReference>
<dbReference type="GO" id="GO:0005634">
    <property type="term" value="C:nucleus"/>
    <property type="evidence" value="ECO:0007669"/>
    <property type="project" value="TreeGrafter"/>
</dbReference>
<dbReference type="InterPro" id="IPR000812">
    <property type="entry name" value="TFIIB"/>
</dbReference>
<dbReference type="Gene3D" id="1.10.472.10">
    <property type="entry name" value="Cyclin-like"/>
    <property type="match status" value="1"/>
</dbReference>
<evidence type="ECO:0000256" key="1">
    <source>
        <dbReference type="ARBA" id="ARBA00022737"/>
    </source>
</evidence>
<keyword evidence="3" id="KW-0804">Transcription</keyword>
<dbReference type="SUPFAM" id="SSF57783">
    <property type="entry name" value="Zinc beta-ribbon"/>
    <property type="match status" value="1"/>
</dbReference>
<dbReference type="EMBL" id="MN740556">
    <property type="protein sequence ID" value="QHU33002.1"/>
    <property type="molecule type" value="Genomic_DNA"/>
</dbReference>
<dbReference type="PANTHER" id="PTHR11618:SF13">
    <property type="entry name" value="TRANSCRIPTION INITIATION FACTOR IIB"/>
    <property type="match status" value="1"/>
</dbReference>